<evidence type="ECO:0000256" key="13">
    <source>
        <dbReference type="ARBA" id="ARBA00023295"/>
    </source>
</evidence>
<dbReference type="Pfam" id="PF06831">
    <property type="entry name" value="H2TH"/>
    <property type="match status" value="1"/>
</dbReference>
<dbReference type="InterPro" id="IPR015886">
    <property type="entry name" value="H2TH_FPG"/>
</dbReference>
<dbReference type="SMART" id="SM00898">
    <property type="entry name" value="Fapy_DNA_glyco"/>
    <property type="match status" value="1"/>
</dbReference>
<feature type="domain" description="Formamidopyrimidine-DNA glycosylase catalytic" evidence="16">
    <location>
        <begin position="8"/>
        <end position="81"/>
    </location>
</feature>
<evidence type="ECO:0000313" key="19">
    <source>
        <dbReference type="EMBL" id="CAB5062785.1"/>
    </source>
</evidence>
<gene>
    <name evidence="17" type="ORF">UFOPK3046_01271</name>
    <name evidence="18" type="ORF">UFOPK4173_00923</name>
    <name evidence="19" type="ORF">UFOPK4354_00358</name>
</gene>
<dbReference type="InterPro" id="IPR035937">
    <property type="entry name" value="FPG_N"/>
</dbReference>
<evidence type="ECO:0000256" key="7">
    <source>
        <dbReference type="ARBA" id="ARBA00022801"/>
    </source>
</evidence>
<dbReference type="Gene3D" id="3.20.190.10">
    <property type="entry name" value="MutM-like, N-terminal"/>
    <property type="match status" value="1"/>
</dbReference>
<keyword evidence="6" id="KW-0863">Zinc-finger</keyword>
<reference evidence="19" key="1">
    <citation type="submission" date="2020-05" db="EMBL/GenBank/DDBJ databases">
        <authorList>
            <person name="Chiriac C."/>
            <person name="Salcher M."/>
            <person name="Ghai R."/>
            <person name="Kavagutti S V."/>
        </authorList>
    </citation>
    <scope>NUCLEOTIDE SEQUENCE</scope>
</reference>
<evidence type="ECO:0000259" key="15">
    <source>
        <dbReference type="PROSITE" id="PS51066"/>
    </source>
</evidence>
<evidence type="ECO:0000313" key="17">
    <source>
        <dbReference type="EMBL" id="CAB4812894.1"/>
    </source>
</evidence>
<dbReference type="EC" id="4.2.99.18" evidence="3"/>
<evidence type="ECO:0000256" key="11">
    <source>
        <dbReference type="ARBA" id="ARBA00023239"/>
    </source>
</evidence>
<evidence type="ECO:0000256" key="9">
    <source>
        <dbReference type="ARBA" id="ARBA00023125"/>
    </source>
</evidence>
<comment type="similarity">
    <text evidence="2">Belongs to the FPG family.</text>
</comment>
<dbReference type="CDD" id="cd08970">
    <property type="entry name" value="AcNei1_N"/>
    <property type="match status" value="1"/>
</dbReference>
<dbReference type="InterPro" id="IPR010663">
    <property type="entry name" value="Znf_FPG/IleRS"/>
</dbReference>
<keyword evidence="8" id="KW-0862">Zinc</keyword>
<dbReference type="InterPro" id="IPR012319">
    <property type="entry name" value="FPG_cat"/>
</dbReference>
<dbReference type="Gene3D" id="1.10.8.50">
    <property type="match status" value="1"/>
</dbReference>
<comment type="catalytic activity">
    <reaction evidence="14">
        <text>2'-deoxyribonucleotide-(2'-deoxyribose 5'-phosphate)-2'-deoxyribonucleotide-DNA = a 3'-end 2'-deoxyribonucleotide-(2,3-dehydro-2,3-deoxyribose 5'-phosphate)-DNA + a 5'-end 5'-phospho-2'-deoxyribonucleoside-DNA + H(+)</text>
        <dbReference type="Rhea" id="RHEA:66592"/>
        <dbReference type="Rhea" id="RHEA-COMP:13180"/>
        <dbReference type="Rhea" id="RHEA-COMP:16897"/>
        <dbReference type="Rhea" id="RHEA-COMP:17067"/>
        <dbReference type="ChEBI" id="CHEBI:15378"/>
        <dbReference type="ChEBI" id="CHEBI:136412"/>
        <dbReference type="ChEBI" id="CHEBI:157695"/>
        <dbReference type="ChEBI" id="CHEBI:167181"/>
        <dbReference type="EC" id="4.2.99.18"/>
    </reaction>
</comment>
<dbReference type="GO" id="GO:0003684">
    <property type="term" value="F:damaged DNA binding"/>
    <property type="evidence" value="ECO:0007669"/>
    <property type="project" value="InterPro"/>
</dbReference>
<dbReference type="SMART" id="SM01232">
    <property type="entry name" value="H2TH"/>
    <property type="match status" value="1"/>
</dbReference>
<dbReference type="SUPFAM" id="SSF57716">
    <property type="entry name" value="Glucocorticoid receptor-like (DNA-binding domain)"/>
    <property type="match status" value="1"/>
</dbReference>
<evidence type="ECO:0000256" key="2">
    <source>
        <dbReference type="ARBA" id="ARBA00009409"/>
    </source>
</evidence>
<keyword evidence="7" id="KW-0378">Hydrolase</keyword>
<evidence type="ECO:0000256" key="3">
    <source>
        <dbReference type="ARBA" id="ARBA00012720"/>
    </source>
</evidence>
<keyword evidence="13" id="KW-0326">Glycosidase</keyword>
<dbReference type="InterPro" id="IPR010979">
    <property type="entry name" value="Ribosomal_uS13-like_H2TH"/>
</dbReference>
<sequence>MRQTDLMPEGHTIHRLARQLNDSLAGNPVLASSPQGRFAEGAERLDGLTLLSAEAWGKYLFCEFDSGDVLHVHLGLIGKFRSRKAPVPDPVGQVRLRLQNEAIAWDLSGPTRCELISPSEQEQIVGRLGADPLRSDADVSAAQAKFASSRQAVGALVLDQSVIAGIGNVYRAELLFLCGIHPARPSNSLTESEFALLWSETVRLLRIGERMGRIVTTDPAEIGVTRSRMIAEDRLYAYHREVCKRCGSSIEVLKIGGRPIWFCPSCQPA</sequence>
<proteinExistence type="inferred from homology"/>
<dbReference type="PROSITE" id="PS51066">
    <property type="entry name" value="ZF_FPG_2"/>
    <property type="match status" value="1"/>
</dbReference>
<dbReference type="EMBL" id="CAFBPW010000091">
    <property type="protein sequence ID" value="CAB5033923.1"/>
    <property type="molecule type" value="Genomic_DNA"/>
</dbReference>
<dbReference type="Pfam" id="PF06827">
    <property type="entry name" value="zf-FPG_IleRS"/>
    <property type="match status" value="1"/>
</dbReference>
<dbReference type="GO" id="GO:0000703">
    <property type="term" value="F:oxidized pyrimidine nucleobase lesion DNA N-glycosylase activity"/>
    <property type="evidence" value="ECO:0007669"/>
    <property type="project" value="TreeGrafter"/>
</dbReference>
<protein>
    <recommendedName>
        <fullName evidence="3">DNA-(apurinic or apyrimidinic site) lyase</fullName>
        <ecNumber evidence="3">4.2.99.18</ecNumber>
    </recommendedName>
</protein>
<dbReference type="PANTHER" id="PTHR42697">
    <property type="entry name" value="ENDONUCLEASE 8"/>
    <property type="match status" value="1"/>
</dbReference>
<keyword evidence="4" id="KW-0479">Metal-binding</keyword>
<keyword evidence="9" id="KW-0238">DNA-binding</keyword>
<dbReference type="SUPFAM" id="SSF81624">
    <property type="entry name" value="N-terminal domain of MutM-like DNA repair proteins"/>
    <property type="match status" value="1"/>
</dbReference>
<comment type="cofactor">
    <cofactor evidence="1">
        <name>Zn(2+)</name>
        <dbReference type="ChEBI" id="CHEBI:29105"/>
    </cofactor>
</comment>
<dbReference type="SUPFAM" id="SSF46946">
    <property type="entry name" value="S13-like H2TH domain"/>
    <property type="match status" value="1"/>
</dbReference>
<dbReference type="EMBL" id="CAFBQW010000024">
    <property type="protein sequence ID" value="CAB5062785.1"/>
    <property type="molecule type" value="Genomic_DNA"/>
</dbReference>
<organism evidence="19">
    <name type="scientific">freshwater metagenome</name>
    <dbReference type="NCBI Taxonomy" id="449393"/>
    <lineage>
        <taxon>unclassified sequences</taxon>
        <taxon>metagenomes</taxon>
        <taxon>ecological metagenomes</taxon>
    </lineage>
</organism>
<keyword evidence="10" id="KW-0234">DNA repair</keyword>
<evidence type="ECO:0000256" key="5">
    <source>
        <dbReference type="ARBA" id="ARBA00022763"/>
    </source>
</evidence>
<evidence type="ECO:0000259" key="16">
    <source>
        <dbReference type="PROSITE" id="PS51068"/>
    </source>
</evidence>
<evidence type="ECO:0000256" key="1">
    <source>
        <dbReference type="ARBA" id="ARBA00001947"/>
    </source>
</evidence>
<dbReference type="AlphaFoldDB" id="A0A6J7UA96"/>
<dbReference type="GO" id="GO:0140078">
    <property type="term" value="F:class I DNA-(apurinic or apyrimidinic site) endonuclease activity"/>
    <property type="evidence" value="ECO:0007669"/>
    <property type="project" value="UniProtKB-EC"/>
</dbReference>
<dbReference type="InterPro" id="IPR000214">
    <property type="entry name" value="Znf_DNA_glyclase/AP_lyase"/>
</dbReference>
<feature type="domain" description="FPG-type" evidence="15">
    <location>
        <begin position="234"/>
        <end position="268"/>
    </location>
</feature>
<keyword evidence="11" id="KW-0456">Lyase</keyword>
<dbReference type="PROSITE" id="PS51068">
    <property type="entry name" value="FPG_CAT"/>
    <property type="match status" value="1"/>
</dbReference>
<dbReference type="PANTHER" id="PTHR42697:SF3">
    <property type="entry name" value="ENDONUCLEASE 8 1"/>
    <property type="match status" value="1"/>
</dbReference>
<evidence type="ECO:0000313" key="18">
    <source>
        <dbReference type="EMBL" id="CAB5033923.1"/>
    </source>
</evidence>
<dbReference type="GO" id="GO:0006284">
    <property type="term" value="P:base-excision repair"/>
    <property type="evidence" value="ECO:0007669"/>
    <property type="project" value="InterPro"/>
</dbReference>
<dbReference type="Pfam" id="PF01149">
    <property type="entry name" value="Fapy_DNA_glyco"/>
    <property type="match status" value="1"/>
</dbReference>
<accession>A0A6J7UA96</accession>
<evidence type="ECO:0000256" key="10">
    <source>
        <dbReference type="ARBA" id="ARBA00023204"/>
    </source>
</evidence>
<evidence type="ECO:0000256" key="12">
    <source>
        <dbReference type="ARBA" id="ARBA00023268"/>
    </source>
</evidence>
<dbReference type="InterPro" id="IPR015887">
    <property type="entry name" value="DNA_glyclase_Znf_dom_DNA_BS"/>
</dbReference>
<evidence type="ECO:0000256" key="14">
    <source>
        <dbReference type="ARBA" id="ARBA00044632"/>
    </source>
</evidence>
<name>A0A6J7UA96_9ZZZZ</name>
<keyword evidence="5" id="KW-0227">DNA damage</keyword>
<dbReference type="GO" id="GO:0008270">
    <property type="term" value="F:zinc ion binding"/>
    <property type="evidence" value="ECO:0007669"/>
    <property type="project" value="UniProtKB-KW"/>
</dbReference>
<evidence type="ECO:0000256" key="6">
    <source>
        <dbReference type="ARBA" id="ARBA00022771"/>
    </source>
</evidence>
<evidence type="ECO:0000256" key="4">
    <source>
        <dbReference type="ARBA" id="ARBA00022723"/>
    </source>
</evidence>
<dbReference type="EMBL" id="CAFAAQ010000121">
    <property type="protein sequence ID" value="CAB4812894.1"/>
    <property type="molecule type" value="Genomic_DNA"/>
</dbReference>
<evidence type="ECO:0000256" key="8">
    <source>
        <dbReference type="ARBA" id="ARBA00022833"/>
    </source>
</evidence>
<keyword evidence="12" id="KW-0511">Multifunctional enzyme</keyword>
<dbReference type="PROSITE" id="PS01242">
    <property type="entry name" value="ZF_FPG_1"/>
    <property type="match status" value="1"/>
</dbReference>